<evidence type="ECO:0000313" key="2">
    <source>
        <dbReference type="EMBL" id="KJB73598.1"/>
    </source>
</evidence>
<gene>
    <name evidence="2" type="ORF">B456_011G241000</name>
</gene>
<sequence>MEMPNKRYDGLRVVDPYHCHRCCPRCYQYSACRLCFLFFFFFFFFFLLFSQFFSFPQHKKNKPTLYEFSSRDEMRWCIWLDIVRKALDHSRHQNCSL</sequence>
<keyword evidence="1" id="KW-0472">Membrane</keyword>
<dbReference type="Proteomes" id="UP000032304">
    <property type="component" value="Chromosome 11"/>
</dbReference>
<evidence type="ECO:0000256" key="1">
    <source>
        <dbReference type="SAM" id="Phobius"/>
    </source>
</evidence>
<dbReference type="AlphaFoldDB" id="A0A0D2TD02"/>
<protein>
    <submittedName>
        <fullName evidence="2">Uncharacterized protein</fullName>
    </submittedName>
</protein>
<dbReference type="OMA" id="DEMRWCI"/>
<keyword evidence="1" id="KW-0812">Transmembrane</keyword>
<keyword evidence="3" id="KW-1185">Reference proteome</keyword>
<keyword evidence="1" id="KW-1133">Transmembrane helix</keyword>
<reference evidence="2 3" key="1">
    <citation type="journal article" date="2012" name="Nature">
        <title>Repeated polyploidization of Gossypium genomes and the evolution of spinnable cotton fibres.</title>
        <authorList>
            <person name="Paterson A.H."/>
            <person name="Wendel J.F."/>
            <person name="Gundlach H."/>
            <person name="Guo H."/>
            <person name="Jenkins J."/>
            <person name="Jin D."/>
            <person name="Llewellyn D."/>
            <person name="Showmaker K.C."/>
            <person name="Shu S."/>
            <person name="Udall J."/>
            <person name="Yoo M.J."/>
            <person name="Byers R."/>
            <person name="Chen W."/>
            <person name="Doron-Faigenboim A."/>
            <person name="Duke M.V."/>
            <person name="Gong L."/>
            <person name="Grimwood J."/>
            <person name="Grover C."/>
            <person name="Grupp K."/>
            <person name="Hu G."/>
            <person name="Lee T.H."/>
            <person name="Li J."/>
            <person name="Lin L."/>
            <person name="Liu T."/>
            <person name="Marler B.S."/>
            <person name="Page J.T."/>
            <person name="Roberts A.W."/>
            <person name="Romanel E."/>
            <person name="Sanders W.S."/>
            <person name="Szadkowski E."/>
            <person name="Tan X."/>
            <person name="Tang H."/>
            <person name="Xu C."/>
            <person name="Wang J."/>
            <person name="Wang Z."/>
            <person name="Zhang D."/>
            <person name="Zhang L."/>
            <person name="Ashrafi H."/>
            <person name="Bedon F."/>
            <person name="Bowers J.E."/>
            <person name="Brubaker C.L."/>
            <person name="Chee P.W."/>
            <person name="Das S."/>
            <person name="Gingle A.R."/>
            <person name="Haigler C.H."/>
            <person name="Harker D."/>
            <person name="Hoffmann L.V."/>
            <person name="Hovav R."/>
            <person name="Jones D.C."/>
            <person name="Lemke C."/>
            <person name="Mansoor S."/>
            <person name="ur Rahman M."/>
            <person name="Rainville L.N."/>
            <person name="Rambani A."/>
            <person name="Reddy U.K."/>
            <person name="Rong J.K."/>
            <person name="Saranga Y."/>
            <person name="Scheffler B.E."/>
            <person name="Scheffler J.A."/>
            <person name="Stelly D.M."/>
            <person name="Triplett B.A."/>
            <person name="Van Deynze A."/>
            <person name="Vaslin M.F."/>
            <person name="Waghmare V.N."/>
            <person name="Walford S.A."/>
            <person name="Wright R.J."/>
            <person name="Zaki E.A."/>
            <person name="Zhang T."/>
            <person name="Dennis E.S."/>
            <person name="Mayer K.F."/>
            <person name="Peterson D.G."/>
            <person name="Rokhsar D.S."/>
            <person name="Wang X."/>
            <person name="Schmutz J."/>
        </authorList>
    </citation>
    <scope>NUCLEOTIDE SEQUENCE [LARGE SCALE GENOMIC DNA]</scope>
</reference>
<feature type="transmembrane region" description="Helical" evidence="1">
    <location>
        <begin position="34"/>
        <end position="53"/>
    </location>
</feature>
<proteinExistence type="predicted"/>
<evidence type="ECO:0000313" key="3">
    <source>
        <dbReference type="Proteomes" id="UP000032304"/>
    </source>
</evidence>
<organism evidence="2 3">
    <name type="scientific">Gossypium raimondii</name>
    <name type="common">Peruvian cotton</name>
    <name type="synonym">Gossypium klotzschianum subsp. raimondii</name>
    <dbReference type="NCBI Taxonomy" id="29730"/>
    <lineage>
        <taxon>Eukaryota</taxon>
        <taxon>Viridiplantae</taxon>
        <taxon>Streptophyta</taxon>
        <taxon>Embryophyta</taxon>
        <taxon>Tracheophyta</taxon>
        <taxon>Spermatophyta</taxon>
        <taxon>Magnoliopsida</taxon>
        <taxon>eudicotyledons</taxon>
        <taxon>Gunneridae</taxon>
        <taxon>Pentapetalae</taxon>
        <taxon>rosids</taxon>
        <taxon>malvids</taxon>
        <taxon>Malvales</taxon>
        <taxon>Malvaceae</taxon>
        <taxon>Malvoideae</taxon>
        <taxon>Gossypium</taxon>
    </lineage>
</organism>
<name>A0A0D2TD02_GOSRA</name>
<dbReference type="Gramene" id="KJB73598">
    <property type="protein sequence ID" value="KJB73598"/>
    <property type="gene ID" value="B456_011G241000"/>
</dbReference>
<accession>A0A0D2TD02</accession>
<dbReference type="EMBL" id="CM001750">
    <property type="protein sequence ID" value="KJB73598.1"/>
    <property type="molecule type" value="Genomic_DNA"/>
</dbReference>